<evidence type="ECO:0000259" key="8">
    <source>
        <dbReference type="PROSITE" id="PS50850"/>
    </source>
</evidence>
<feature type="transmembrane region" description="Helical" evidence="7">
    <location>
        <begin position="370"/>
        <end position="389"/>
    </location>
</feature>
<dbReference type="PROSITE" id="PS00216">
    <property type="entry name" value="SUGAR_TRANSPORT_1"/>
    <property type="match status" value="1"/>
</dbReference>
<feature type="transmembrane region" description="Helical" evidence="7">
    <location>
        <begin position="98"/>
        <end position="117"/>
    </location>
</feature>
<keyword evidence="5 7" id="KW-1133">Transmembrane helix</keyword>
<evidence type="ECO:0000256" key="2">
    <source>
        <dbReference type="ARBA" id="ARBA00022448"/>
    </source>
</evidence>
<name>A0A832WED4_9CREN</name>
<dbReference type="EMBL" id="DUJO01000024">
    <property type="protein sequence ID" value="HII73863.1"/>
    <property type="molecule type" value="Genomic_DNA"/>
</dbReference>
<keyword evidence="3" id="KW-1003">Cell membrane</keyword>
<feature type="transmembrane region" description="Helical" evidence="7">
    <location>
        <begin position="211"/>
        <end position="230"/>
    </location>
</feature>
<protein>
    <submittedName>
        <fullName evidence="9">MHS family MFS transporter</fullName>
    </submittedName>
</protein>
<feature type="transmembrane region" description="Helical" evidence="7">
    <location>
        <begin position="339"/>
        <end position="358"/>
    </location>
</feature>
<feature type="transmembrane region" description="Helical" evidence="7">
    <location>
        <begin position="173"/>
        <end position="190"/>
    </location>
</feature>
<dbReference type="PROSITE" id="PS50850">
    <property type="entry name" value="MFS"/>
    <property type="match status" value="1"/>
</dbReference>
<dbReference type="PANTHER" id="PTHR43045:SF1">
    <property type="entry name" value="SHIKIMATE TRANSPORTER"/>
    <property type="match status" value="1"/>
</dbReference>
<evidence type="ECO:0000256" key="3">
    <source>
        <dbReference type="ARBA" id="ARBA00022475"/>
    </source>
</evidence>
<evidence type="ECO:0000256" key="6">
    <source>
        <dbReference type="ARBA" id="ARBA00023136"/>
    </source>
</evidence>
<dbReference type="Pfam" id="PF07690">
    <property type="entry name" value="MFS_1"/>
    <property type="match status" value="1"/>
</dbReference>
<feature type="transmembrane region" description="Helical" evidence="7">
    <location>
        <begin position="305"/>
        <end position="327"/>
    </location>
</feature>
<dbReference type="Gene3D" id="1.20.1250.20">
    <property type="entry name" value="MFS general substrate transporter like domains"/>
    <property type="match status" value="1"/>
</dbReference>
<dbReference type="PANTHER" id="PTHR43045">
    <property type="entry name" value="SHIKIMATE TRANSPORTER"/>
    <property type="match status" value="1"/>
</dbReference>
<keyword evidence="4 7" id="KW-0812">Transmembrane</keyword>
<dbReference type="InterPro" id="IPR011701">
    <property type="entry name" value="MFS"/>
</dbReference>
<accession>A0A832WED4</accession>
<evidence type="ECO:0000313" key="9">
    <source>
        <dbReference type="EMBL" id="HII73863.1"/>
    </source>
</evidence>
<evidence type="ECO:0000256" key="7">
    <source>
        <dbReference type="SAM" id="Phobius"/>
    </source>
</evidence>
<proteinExistence type="predicted"/>
<dbReference type="AlphaFoldDB" id="A0A832WED4"/>
<feature type="transmembrane region" description="Helical" evidence="7">
    <location>
        <begin position="138"/>
        <end position="161"/>
    </location>
</feature>
<dbReference type="InterPro" id="IPR036259">
    <property type="entry name" value="MFS_trans_sf"/>
</dbReference>
<evidence type="ECO:0000313" key="10">
    <source>
        <dbReference type="Proteomes" id="UP000646844"/>
    </source>
</evidence>
<dbReference type="GeneID" id="1459883"/>
<dbReference type="Proteomes" id="UP000646844">
    <property type="component" value="Unassembled WGS sequence"/>
</dbReference>
<keyword evidence="2" id="KW-0813">Transport</keyword>
<comment type="caution">
    <text evidence="9">The sequence shown here is derived from an EMBL/GenBank/DDBJ whole genome shotgun (WGS) entry which is preliminary data.</text>
</comment>
<reference evidence="9" key="1">
    <citation type="journal article" date="2020" name="bioRxiv">
        <title>A rank-normalized archaeal taxonomy based on genome phylogeny resolves widespread incomplete and uneven classifications.</title>
        <authorList>
            <person name="Rinke C."/>
            <person name="Chuvochina M."/>
            <person name="Mussig A.J."/>
            <person name="Chaumeil P.-A."/>
            <person name="Waite D.W."/>
            <person name="Whitman W.B."/>
            <person name="Parks D.H."/>
            <person name="Hugenholtz P."/>
        </authorList>
    </citation>
    <scope>NUCLEOTIDE SEQUENCE</scope>
    <source>
        <strain evidence="9">UBA8838</strain>
    </source>
</reference>
<evidence type="ECO:0000256" key="5">
    <source>
        <dbReference type="ARBA" id="ARBA00022989"/>
    </source>
</evidence>
<dbReference type="RefSeq" id="WP_010979895.1">
    <property type="nucleotide sequence ID" value="NZ_BAABQO010000008.1"/>
</dbReference>
<comment type="subcellular location">
    <subcellularLocation>
        <location evidence="1">Cell membrane</location>
        <topology evidence="1">Multi-pass membrane protein</topology>
    </subcellularLocation>
</comment>
<feature type="transmembrane region" description="Helical" evidence="7">
    <location>
        <begin position="280"/>
        <end position="299"/>
    </location>
</feature>
<organism evidence="9 10">
    <name type="scientific">Sulfurisphaera tokodaii</name>
    <dbReference type="NCBI Taxonomy" id="111955"/>
    <lineage>
        <taxon>Archaea</taxon>
        <taxon>Thermoproteota</taxon>
        <taxon>Thermoprotei</taxon>
        <taxon>Sulfolobales</taxon>
        <taxon>Sulfolobaceae</taxon>
        <taxon>Sulfurisphaera</taxon>
    </lineage>
</organism>
<dbReference type="OMA" id="CHGAMIG"/>
<gene>
    <name evidence="9" type="ORF">HA332_05660</name>
</gene>
<keyword evidence="6 7" id="KW-0472">Membrane</keyword>
<evidence type="ECO:0000256" key="4">
    <source>
        <dbReference type="ARBA" id="ARBA00022692"/>
    </source>
</evidence>
<dbReference type="GO" id="GO:0005886">
    <property type="term" value="C:plasma membrane"/>
    <property type="evidence" value="ECO:0007669"/>
    <property type="project" value="UniProtKB-SubCell"/>
</dbReference>
<dbReference type="SUPFAM" id="SSF103473">
    <property type="entry name" value="MFS general substrate transporter"/>
    <property type="match status" value="1"/>
</dbReference>
<feature type="domain" description="Major facilitator superfamily (MFS) profile" evidence="8">
    <location>
        <begin position="6"/>
        <end position="397"/>
    </location>
</feature>
<evidence type="ECO:0000256" key="1">
    <source>
        <dbReference type="ARBA" id="ARBA00004651"/>
    </source>
</evidence>
<dbReference type="GO" id="GO:0022857">
    <property type="term" value="F:transmembrane transporter activity"/>
    <property type="evidence" value="ECO:0007669"/>
    <property type="project" value="InterPro"/>
</dbReference>
<feature type="transmembrane region" description="Helical" evidence="7">
    <location>
        <begin position="45"/>
        <end position="66"/>
    </location>
</feature>
<feature type="transmembrane region" description="Helical" evidence="7">
    <location>
        <begin position="250"/>
        <end position="268"/>
    </location>
</feature>
<sequence>MNWKINFLGAYLSWVMDSYDLGAVVITSTILGKLFYPTLGLLGAVLPIVFTVVFRPIGSLIFGLFADWKGRKSILTITVLGYSLAIGLTAFLPTYYQAGILATVLLSILRVFQGIFIGGDVSSSFTLAMESVFTRRGLFSGITQSGTLVGFVIVDLLFTYFAKDPTFLITEGWRIIFLVGILPAILAIIIRYKVTESEIYLKSEKKPVSQGLRPIFQTILVMIGFWLMIYSGPQFVPVFLGNVLKLPSSVYGFLALIMNLIGIPAMILSGFLSDYIGRKSMAIIGSILSIFAGILLYLYSATSNLTFLITAFGFLINLPSAITPAYLAERFKTYSRATGVGFSYNGAFFVAGFAQIYISLLGKIMPVNYSALTVLTIGALFAIIGLAIGPETLKVNELKIS</sequence>
<dbReference type="InterPro" id="IPR020846">
    <property type="entry name" value="MFS_dom"/>
</dbReference>
<dbReference type="InterPro" id="IPR005829">
    <property type="entry name" value="Sugar_transporter_CS"/>
</dbReference>
<feature type="transmembrane region" description="Helical" evidence="7">
    <location>
        <begin position="73"/>
        <end position="92"/>
    </location>
</feature>